<reference evidence="11" key="1">
    <citation type="journal article" date="2012" name="Science">
        <title>Fermentation, hydrogen, and sulfur metabolism in multiple uncultivated bacterial phyla.</title>
        <authorList>
            <person name="Wrighton K.C."/>
            <person name="Thomas B.C."/>
            <person name="Sharon I."/>
            <person name="Miller C.S."/>
            <person name="Castelle C.J."/>
            <person name="VerBerkmoes N.C."/>
            <person name="Wilkins M.J."/>
            <person name="Hettich R.L."/>
            <person name="Lipton M.S."/>
            <person name="Williams K.H."/>
            <person name="Long P.E."/>
            <person name="Banfield J.F."/>
        </authorList>
    </citation>
    <scope>NUCLEOTIDE SEQUENCE [LARGE SCALE GENOMIC DNA]</scope>
</reference>
<name>K1XVW5_9BACT</name>
<comment type="caution">
    <text evidence="11">The sequence shown here is derived from an EMBL/GenBank/DDBJ whole genome shotgun (WGS) entry which is preliminary data.</text>
</comment>
<keyword evidence="2" id="KW-0813">Transport</keyword>
<evidence type="ECO:0000256" key="3">
    <source>
        <dbReference type="ARBA" id="ARBA00022475"/>
    </source>
</evidence>
<dbReference type="InterPro" id="IPR022813">
    <property type="entry name" value="SecD/SecF_arch_bac"/>
</dbReference>
<comment type="subcellular location">
    <subcellularLocation>
        <location evidence="1">Cell membrane</location>
        <topology evidence="1">Multi-pass membrane protein</topology>
    </subcellularLocation>
</comment>
<accession>K1XVW5</accession>
<dbReference type="EMBL" id="AMFJ01034423">
    <property type="protein sequence ID" value="EKD29397.1"/>
    <property type="molecule type" value="Genomic_DNA"/>
</dbReference>
<dbReference type="Pfam" id="PF02355">
    <property type="entry name" value="SecD_SecF_C"/>
    <property type="match status" value="1"/>
</dbReference>
<dbReference type="GO" id="GO:0005886">
    <property type="term" value="C:plasma membrane"/>
    <property type="evidence" value="ECO:0007669"/>
    <property type="project" value="UniProtKB-SubCell"/>
</dbReference>
<dbReference type="PRINTS" id="PR01755">
    <property type="entry name" value="SECFTRNLCASE"/>
</dbReference>
<gene>
    <name evidence="11" type="primary">secF</name>
    <name evidence="11" type="ORF">ACD_78C00423G0001</name>
</gene>
<keyword evidence="8 9" id="KW-0472">Membrane</keyword>
<evidence type="ECO:0000256" key="4">
    <source>
        <dbReference type="ARBA" id="ARBA00022692"/>
    </source>
</evidence>
<organism evidence="11">
    <name type="scientific">uncultured bacterium</name>
    <name type="common">gcode 4</name>
    <dbReference type="NCBI Taxonomy" id="1234023"/>
    <lineage>
        <taxon>Bacteria</taxon>
        <taxon>environmental samples</taxon>
    </lineage>
</organism>
<evidence type="ECO:0000256" key="6">
    <source>
        <dbReference type="ARBA" id="ARBA00022989"/>
    </source>
</evidence>
<keyword evidence="5" id="KW-0653">Protein transport</keyword>
<feature type="transmembrane region" description="Helical" evidence="9">
    <location>
        <begin position="182"/>
        <end position="204"/>
    </location>
</feature>
<dbReference type="InterPro" id="IPR048634">
    <property type="entry name" value="SecD_SecF_C"/>
</dbReference>
<protein>
    <submittedName>
        <fullName evidence="11">Protein-export membrane protein SecF</fullName>
    </submittedName>
</protein>
<sequence>MKIDFIKSRFMYYGLALILTLLSLGAYLTLPLNLGIDMTGGVQAEYDYSLGQVNIDTIKTLVNETKKGIVYNNTEVVNNTNVYKISGEDKFVVEAGFSKISGISDKDFEGLKTKFKEDITAQFTSLSSAKVTMSRYINIGESFGDYIKKTAYMTLALVIIAISLYIAYAFRGSIEGFTSFSFASVTAVSLFHDLVVAFGLYIIASYFFPEFKIDTFFITAMLTVLGYSINDTIVVMDRIRSNLR</sequence>
<evidence type="ECO:0000256" key="2">
    <source>
        <dbReference type="ARBA" id="ARBA00022448"/>
    </source>
</evidence>
<keyword evidence="7" id="KW-0811">Translocation</keyword>
<keyword evidence="6 9" id="KW-1133">Transmembrane helix</keyword>
<evidence type="ECO:0000256" key="5">
    <source>
        <dbReference type="ARBA" id="ARBA00022927"/>
    </source>
</evidence>
<feature type="non-terminal residue" evidence="11">
    <location>
        <position position="244"/>
    </location>
</feature>
<evidence type="ECO:0000259" key="10">
    <source>
        <dbReference type="Pfam" id="PF02355"/>
    </source>
</evidence>
<evidence type="ECO:0000256" key="9">
    <source>
        <dbReference type="SAM" id="Phobius"/>
    </source>
</evidence>
<keyword evidence="3" id="KW-1003">Cell membrane</keyword>
<dbReference type="SUPFAM" id="SSF82866">
    <property type="entry name" value="Multidrug efflux transporter AcrB transmembrane domain"/>
    <property type="match status" value="1"/>
</dbReference>
<evidence type="ECO:0000256" key="7">
    <source>
        <dbReference type="ARBA" id="ARBA00023010"/>
    </source>
</evidence>
<dbReference type="AlphaFoldDB" id="K1XVW5"/>
<dbReference type="InterPro" id="IPR022645">
    <property type="entry name" value="SecD/SecF_bac"/>
</dbReference>
<dbReference type="PANTHER" id="PTHR30081">
    <property type="entry name" value="PROTEIN-EXPORT MEMBRANE PROTEIN SEC"/>
    <property type="match status" value="1"/>
</dbReference>
<feature type="transmembrane region" description="Helical" evidence="9">
    <location>
        <begin position="12"/>
        <end position="30"/>
    </location>
</feature>
<evidence type="ECO:0000256" key="1">
    <source>
        <dbReference type="ARBA" id="ARBA00004651"/>
    </source>
</evidence>
<dbReference type="Gene3D" id="1.20.1640.10">
    <property type="entry name" value="Multidrug efflux transporter AcrB transmembrane domain"/>
    <property type="match status" value="1"/>
</dbReference>
<feature type="transmembrane region" description="Helical" evidence="9">
    <location>
        <begin position="151"/>
        <end position="170"/>
    </location>
</feature>
<feature type="transmembrane region" description="Helical" evidence="9">
    <location>
        <begin position="216"/>
        <end position="236"/>
    </location>
</feature>
<evidence type="ECO:0000313" key="11">
    <source>
        <dbReference type="EMBL" id="EKD29397.1"/>
    </source>
</evidence>
<dbReference type="PANTHER" id="PTHR30081:SF8">
    <property type="entry name" value="PROTEIN TRANSLOCASE SUBUNIT SECF"/>
    <property type="match status" value="1"/>
</dbReference>
<feature type="domain" description="Protein export membrane protein SecD/SecF C-terminal" evidence="10">
    <location>
        <begin position="124"/>
        <end position="244"/>
    </location>
</feature>
<evidence type="ECO:0000256" key="8">
    <source>
        <dbReference type="ARBA" id="ARBA00023136"/>
    </source>
</evidence>
<proteinExistence type="predicted"/>
<keyword evidence="4 9" id="KW-0812">Transmembrane</keyword>
<dbReference type="GO" id="GO:0015031">
    <property type="term" value="P:protein transport"/>
    <property type="evidence" value="ECO:0007669"/>
    <property type="project" value="UniProtKB-KW"/>
</dbReference>